<name>A0A1X6ZBA3_9RHOB</name>
<dbReference type="Gene3D" id="3.40.630.30">
    <property type="match status" value="1"/>
</dbReference>
<evidence type="ECO:0000256" key="2">
    <source>
        <dbReference type="ARBA" id="ARBA00023315"/>
    </source>
</evidence>
<dbReference type="GO" id="GO:0005840">
    <property type="term" value="C:ribosome"/>
    <property type="evidence" value="ECO:0007669"/>
    <property type="project" value="UniProtKB-KW"/>
</dbReference>
<proteinExistence type="predicted"/>
<protein>
    <submittedName>
        <fullName evidence="5">Putative acetyltransferase</fullName>
    </submittedName>
    <submittedName>
        <fullName evidence="4">Ribosomal protein S18 acetylase RimI-like enzyme</fullName>
    </submittedName>
</protein>
<evidence type="ECO:0000259" key="3">
    <source>
        <dbReference type="PROSITE" id="PS51186"/>
    </source>
</evidence>
<evidence type="ECO:0000313" key="5">
    <source>
        <dbReference type="EMBL" id="SLN46618.1"/>
    </source>
</evidence>
<dbReference type="Proteomes" id="UP000240624">
    <property type="component" value="Unassembled WGS sequence"/>
</dbReference>
<keyword evidence="2" id="KW-0012">Acyltransferase</keyword>
<evidence type="ECO:0000313" key="7">
    <source>
        <dbReference type="Proteomes" id="UP000240624"/>
    </source>
</evidence>
<sequence length="144" mass="15693">MGSEALYHLLDPGNAHRLRGAEIFDHAVDPEQLARFLADEGHVLVFATVGDAVVGFASGTVLLHPDKKPALFINEVGVIERSRRQGIGTALCGMLIEVARARGCKGVWLATEADNHAARALYRRLEARETRDLVAYDWDGAMDA</sequence>
<keyword evidence="7" id="KW-1185">Reference proteome</keyword>
<dbReference type="PANTHER" id="PTHR43877">
    <property type="entry name" value="AMINOALKYLPHOSPHONATE N-ACETYLTRANSFERASE-RELATED-RELATED"/>
    <property type="match status" value="1"/>
</dbReference>
<evidence type="ECO:0000256" key="1">
    <source>
        <dbReference type="ARBA" id="ARBA00022679"/>
    </source>
</evidence>
<organism evidence="5 6">
    <name type="scientific">Limimaricola soesokkakensis</name>
    <dbReference type="NCBI Taxonomy" id="1343159"/>
    <lineage>
        <taxon>Bacteria</taxon>
        <taxon>Pseudomonadati</taxon>
        <taxon>Pseudomonadota</taxon>
        <taxon>Alphaproteobacteria</taxon>
        <taxon>Rhodobacterales</taxon>
        <taxon>Paracoccaceae</taxon>
        <taxon>Limimaricola</taxon>
    </lineage>
</organism>
<dbReference type="SUPFAM" id="SSF55729">
    <property type="entry name" value="Acyl-CoA N-acyltransferases (Nat)"/>
    <property type="match status" value="1"/>
</dbReference>
<reference evidence="4 7" key="2">
    <citation type="submission" date="2018-03" db="EMBL/GenBank/DDBJ databases">
        <title>Genomic Encyclopedia of Archaeal and Bacterial Type Strains, Phase II (KMG-II): from individual species to whole genera.</title>
        <authorList>
            <person name="Goeker M."/>
        </authorList>
    </citation>
    <scope>NUCLEOTIDE SEQUENCE [LARGE SCALE GENOMIC DNA]</scope>
    <source>
        <strain evidence="4 7">DSM 29956</strain>
    </source>
</reference>
<evidence type="ECO:0000313" key="4">
    <source>
        <dbReference type="EMBL" id="PSK86396.1"/>
    </source>
</evidence>
<dbReference type="Pfam" id="PF00583">
    <property type="entry name" value="Acetyltransf_1"/>
    <property type="match status" value="1"/>
</dbReference>
<keyword evidence="4" id="KW-0687">Ribonucleoprotein</keyword>
<dbReference type="EMBL" id="FWFY01000005">
    <property type="protein sequence ID" value="SLN46618.1"/>
    <property type="molecule type" value="Genomic_DNA"/>
</dbReference>
<dbReference type="Proteomes" id="UP000193495">
    <property type="component" value="Unassembled WGS sequence"/>
</dbReference>
<dbReference type="CDD" id="cd04301">
    <property type="entry name" value="NAT_SF"/>
    <property type="match status" value="1"/>
</dbReference>
<dbReference type="OrthoDB" id="9796129at2"/>
<reference evidence="5 6" key="1">
    <citation type="submission" date="2017-03" db="EMBL/GenBank/DDBJ databases">
        <authorList>
            <person name="Afonso C.L."/>
            <person name="Miller P.J."/>
            <person name="Scott M.A."/>
            <person name="Spackman E."/>
            <person name="Goraichik I."/>
            <person name="Dimitrov K.M."/>
            <person name="Suarez D.L."/>
            <person name="Swayne D.E."/>
        </authorList>
    </citation>
    <scope>NUCLEOTIDE SEQUENCE [LARGE SCALE GENOMIC DNA]</scope>
    <source>
        <strain evidence="5 6">CECT 8367</strain>
    </source>
</reference>
<dbReference type="InterPro" id="IPR016181">
    <property type="entry name" value="Acyl_CoA_acyltransferase"/>
</dbReference>
<dbReference type="InterPro" id="IPR050832">
    <property type="entry name" value="Bact_Acetyltransf"/>
</dbReference>
<dbReference type="GO" id="GO:0016747">
    <property type="term" value="F:acyltransferase activity, transferring groups other than amino-acyl groups"/>
    <property type="evidence" value="ECO:0007669"/>
    <property type="project" value="InterPro"/>
</dbReference>
<dbReference type="RefSeq" id="WP_085896404.1">
    <property type="nucleotide sequence ID" value="NZ_FWFY01000005.1"/>
</dbReference>
<dbReference type="InterPro" id="IPR000182">
    <property type="entry name" value="GNAT_dom"/>
</dbReference>
<feature type="domain" description="N-acetyltransferase" evidence="3">
    <location>
        <begin position="5"/>
        <end position="144"/>
    </location>
</feature>
<evidence type="ECO:0000313" key="6">
    <source>
        <dbReference type="Proteomes" id="UP000193495"/>
    </source>
</evidence>
<dbReference type="EMBL" id="PYGB01000005">
    <property type="protein sequence ID" value="PSK86396.1"/>
    <property type="molecule type" value="Genomic_DNA"/>
</dbReference>
<dbReference type="AlphaFoldDB" id="A0A1X6ZBA3"/>
<accession>A0A1X6ZBA3</accession>
<keyword evidence="4" id="KW-0689">Ribosomal protein</keyword>
<keyword evidence="1 5" id="KW-0808">Transferase</keyword>
<dbReference type="PROSITE" id="PS51186">
    <property type="entry name" value="GNAT"/>
    <property type="match status" value="1"/>
</dbReference>
<gene>
    <name evidence="4" type="ORF">CLV79_105103</name>
    <name evidence="5" type="ORF">LOS8367_02069</name>
</gene>